<comment type="caution">
    <text evidence="2">The sequence shown here is derived from an EMBL/GenBank/DDBJ whole genome shotgun (WGS) entry which is preliminary data.</text>
</comment>
<keyword evidence="3" id="KW-1185">Reference proteome</keyword>
<dbReference type="SUPFAM" id="SSF81383">
    <property type="entry name" value="F-box domain"/>
    <property type="match status" value="1"/>
</dbReference>
<evidence type="ECO:0000313" key="2">
    <source>
        <dbReference type="EMBL" id="KAK6731180.1"/>
    </source>
</evidence>
<evidence type="ECO:0000259" key="1">
    <source>
        <dbReference type="Pfam" id="PF00646"/>
    </source>
</evidence>
<organism evidence="2 3">
    <name type="scientific">Necator americanus</name>
    <name type="common">Human hookworm</name>
    <dbReference type="NCBI Taxonomy" id="51031"/>
    <lineage>
        <taxon>Eukaryota</taxon>
        <taxon>Metazoa</taxon>
        <taxon>Ecdysozoa</taxon>
        <taxon>Nematoda</taxon>
        <taxon>Chromadorea</taxon>
        <taxon>Rhabditida</taxon>
        <taxon>Rhabditina</taxon>
        <taxon>Rhabditomorpha</taxon>
        <taxon>Strongyloidea</taxon>
        <taxon>Ancylostomatidae</taxon>
        <taxon>Bunostominae</taxon>
        <taxon>Necator</taxon>
    </lineage>
</organism>
<gene>
    <name evidence="2" type="primary">Necator_chrI.g3694</name>
    <name evidence="2" type="ORF">RB195_007565</name>
</gene>
<protein>
    <recommendedName>
        <fullName evidence="1">F-box domain-containing protein</fullName>
    </recommendedName>
</protein>
<dbReference type="InterPro" id="IPR001810">
    <property type="entry name" value="F-box_dom"/>
</dbReference>
<reference evidence="2 3" key="1">
    <citation type="submission" date="2023-08" db="EMBL/GenBank/DDBJ databases">
        <title>A Necator americanus chromosomal reference genome.</title>
        <authorList>
            <person name="Ilik V."/>
            <person name="Petrzelkova K.J."/>
            <person name="Pardy F."/>
            <person name="Fuh T."/>
            <person name="Niatou-Singa F.S."/>
            <person name="Gouil Q."/>
            <person name="Baker L."/>
            <person name="Ritchie M.E."/>
            <person name="Jex A.R."/>
            <person name="Gazzola D."/>
            <person name="Li H."/>
            <person name="Toshio Fujiwara R."/>
            <person name="Zhan B."/>
            <person name="Aroian R.V."/>
            <person name="Pafco B."/>
            <person name="Schwarz E.M."/>
        </authorList>
    </citation>
    <scope>NUCLEOTIDE SEQUENCE [LARGE SCALE GENOMIC DNA]</scope>
    <source>
        <strain evidence="2 3">Aroian</strain>
        <tissue evidence="2">Whole animal</tissue>
    </source>
</reference>
<accession>A0ABR1C0C7</accession>
<dbReference type="Proteomes" id="UP001303046">
    <property type="component" value="Unassembled WGS sequence"/>
</dbReference>
<dbReference type="Pfam" id="PF00646">
    <property type="entry name" value="F-box"/>
    <property type="match status" value="1"/>
</dbReference>
<sequence length="190" mass="21851">MRQLSLSGSCGTQQMIKWTELPNEIIHIVCDYLSFSERRTFSMINRRCRQIINARREKMAGVIVRGMPSINYYYIDIAFIDGSHLRKEFSCSYCGTTDVKTVLTDYSNPFGSCHNGRIRKVTPYQLMAMYFKCILQRSSVDTLYIGLVDVVPLLQLVDCRVNTIVLPDESETEDIRRLGQSPNTVMTRVL</sequence>
<name>A0ABR1C0C7_NECAM</name>
<feature type="domain" description="F-box" evidence="1">
    <location>
        <begin position="18"/>
        <end position="55"/>
    </location>
</feature>
<evidence type="ECO:0000313" key="3">
    <source>
        <dbReference type="Proteomes" id="UP001303046"/>
    </source>
</evidence>
<dbReference type="EMBL" id="JAVFWL010000001">
    <property type="protein sequence ID" value="KAK6731180.1"/>
    <property type="molecule type" value="Genomic_DNA"/>
</dbReference>
<dbReference type="InterPro" id="IPR036047">
    <property type="entry name" value="F-box-like_dom_sf"/>
</dbReference>
<proteinExistence type="predicted"/>